<dbReference type="SUPFAM" id="SSF63817">
    <property type="entry name" value="Sortase"/>
    <property type="match status" value="1"/>
</dbReference>
<protein>
    <submittedName>
        <fullName evidence="3">Class F sortase</fullName>
    </submittedName>
</protein>
<dbReference type="RefSeq" id="WP_255920978.1">
    <property type="nucleotide sequence ID" value="NZ_JANFNG010000011.1"/>
</dbReference>
<reference evidence="3" key="1">
    <citation type="submission" date="2022-06" db="EMBL/GenBank/DDBJ databases">
        <title>Draft genome sequence of Streptomyces sp. RB6PN25 isolated from peat swamp forest in Thailand.</title>
        <authorList>
            <person name="Duangmal K."/>
            <person name="Klaysubun C."/>
        </authorList>
    </citation>
    <scope>NUCLEOTIDE SEQUENCE</scope>
    <source>
        <strain evidence="3">RB6PN25</strain>
    </source>
</reference>
<name>A0ABT1PZX0_9ACTN</name>
<gene>
    <name evidence="3" type="ORF">NGB36_16015</name>
</gene>
<evidence type="ECO:0000256" key="1">
    <source>
        <dbReference type="ARBA" id="ARBA00022801"/>
    </source>
</evidence>
<dbReference type="CDD" id="cd05829">
    <property type="entry name" value="Sortase_F"/>
    <property type="match status" value="1"/>
</dbReference>
<feature type="region of interest" description="Disordered" evidence="2">
    <location>
        <begin position="1"/>
        <end position="46"/>
    </location>
</feature>
<evidence type="ECO:0000313" key="4">
    <source>
        <dbReference type="Proteomes" id="UP001057702"/>
    </source>
</evidence>
<sequence>MALATGAWLMHDGSRTKNPPAPNSADALASAGPSAKPSDAPAVPPLPYSVPDRIHIPAIYVSAPLTQLGLDSNGNLQVPPDTDRDLAGWYNGGPAPGEGGASVIAGHVDTMKGPAVFYNLGSLHKGNTIEVHRKDGSTAVFTIYGIDVYRKTDFPTDKVYADTPGAELRLITCGGGFTKKTGYLGNVVVYARLTGTKQGQSPSGTKPGRKQ</sequence>
<keyword evidence="4" id="KW-1185">Reference proteome</keyword>
<dbReference type="Gene3D" id="2.40.260.10">
    <property type="entry name" value="Sortase"/>
    <property type="match status" value="1"/>
</dbReference>
<dbReference type="InterPro" id="IPR005754">
    <property type="entry name" value="Sortase"/>
</dbReference>
<accession>A0ABT1PZX0</accession>
<dbReference type="NCBIfam" id="NF033748">
    <property type="entry name" value="class_F_sortase"/>
    <property type="match status" value="1"/>
</dbReference>
<evidence type="ECO:0000313" key="3">
    <source>
        <dbReference type="EMBL" id="MCQ4082072.1"/>
    </source>
</evidence>
<dbReference type="Pfam" id="PF04203">
    <property type="entry name" value="Sortase"/>
    <property type="match status" value="1"/>
</dbReference>
<proteinExistence type="predicted"/>
<dbReference type="EMBL" id="JANFNG010000011">
    <property type="protein sequence ID" value="MCQ4082072.1"/>
    <property type="molecule type" value="Genomic_DNA"/>
</dbReference>
<comment type="caution">
    <text evidence="3">The sequence shown here is derived from an EMBL/GenBank/DDBJ whole genome shotgun (WGS) entry which is preliminary data.</text>
</comment>
<keyword evidence="1" id="KW-0378">Hydrolase</keyword>
<organism evidence="3 4">
    <name type="scientific">Streptomyces humicola</name>
    <dbReference type="NCBI Taxonomy" id="2953240"/>
    <lineage>
        <taxon>Bacteria</taxon>
        <taxon>Bacillati</taxon>
        <taxon>Actinomycetota</taxon>
        <taxon>Actinomycetes</taxon>
        <taxon>Kitasatosporales</taxon>
        <taxon>Streptomycetaceae</taxon>
        <taxon>Streptomyces</taxon>
    </lineage>
</organism>
<evidence type="ECO:0000256" key="2">
    <source>
        <dbReference type="SAM" id="MobiDB-lite"/>
    </source>
</evidence>
<dbReference type="InterPro" id="IPR042001">
    <property type="entry name" value="Sortase_F"/>
</dbReference>
<dbReference type="Proteomes" id="UP001057702">
    <property type="component" value="Unassembled WGS sequence"/>
</dbReference>
<dbReference type="InterPro" id="IPR023365">
    <property type="entry name" value="Sortase_dom-sf"/>
</dbReference>